<feature type="domain" description="HAMP" evidence="14">
    <location>
        <begin position="181"/>
        <end position="233"/>
    </location>
</feature>
<dbReference type="CDD" id="cd06225">
    <property type="entry name" value="HAMP"/>
    <property type="match status" value="1"/>
</dbReference>
<organism evidence="15 16">
    <name type="scientific">Kytococcus schroeteri</name>
    <dbReference type="NCBI Taxonomy" id="138300"/>
    <lineage>
        <taxon>Bacteria</taxon>
        <taxon>Bacillati</taxon>
        <taxon>Actinomycetota</taxon>
        <taxon>Actinomycetes</taxon>
        <taxon>Micrococcales</taxon>
        <taxon>Kytococcaceae</taxon>
        <taxon>Kytococcus</taxon>
    </lineage>
</organism>
<dbReference type="SUPFAM" id="SSF55874">
    <property type="entry name" value="ATPase domain of HSP90 chaperone/DNA topoisomerase II/histidine kinase"/>
    <property type="match status" value="1"/>
</dbReference>
<dbReference type="GO" id="GO:0000155">
    <property type="term" value="F:phosphorelay sensor kinase activity"/>
    <property type="evidence" value="ECO:0007669"/>
    <property type="project" value="InterPro"/>
</dbReference>
<evidence type="ECO:0000256" key="4">
    <source>
        <dbReference type="ARBA" id="ARBA00022553"/>
    </source>
</evidence>
<dbReference type="EC" id="2.7.13.3" evidence="3"/>
<dbReference type="Proteomes" id="UP000234206">
    <property type="component" value="Unassembled WGS sequence"/>
</dbReference>
<dbReference type="InterPro" id="IPR004358">
    <property type="entry name" value="Sig_transdc_His_kin-like_C"/>
</dbReference>
<reference evidence="15 16" key="1">
    <citation type="submission" date="2017-12" db="EMBL/GenBank/DDBJ databases">
        <title>Phylogenetic diversity of female urinary microbiome.</title>
        <authorList>
            <person name="Thomas-White K."/>
            <person name="Wolfe A.J."/>
        </authorList>
    </citation>
    <scope>NUCLEOTIDE SEQUENCE [LARGE SCALE GENOMIC DNA]</scope>
    <source>
        <strain evidence="15 16">UMB1298</strain>
    </source>
</reference>
<dbReference type="GO" id="GO:0005886">
    <property type="term" value="C:plasma membrane"/>
    <property type="evidence" value="ECO:0007669"/>
    <property type="project" value="UniProtKB-SubCell"/>
</dbReference>
<dbReference type="InterPro" id="IPR003660">
    <property type="entry name" value="HAMP_dom"/>
</dbReference>
<name>A0A2I1PCJ7_9MICO</name>
<keyword evidence="9" id="KW-0902">Two-component regulatory system</keyword>
<keyword evidence="4" id="KW-0597">Phosphoprotein</keyword>
<evidence type="ECO:0000256" key="9">
    <source>
        <dbReference type="ARBA" id="ARBA00023012"/>
    </source>
</evidence>
<dbReference type="Pfam" id="PF00512">
    <property type="entry name" value="HisKA"/>
    <property type="match status" value="1"/>
</dbReference>
<dbReference type="SMART" id="SM00388">
    <property type="entry name" value="HisKA"/>
    <property type="match status" value="1"/>
</dbReference>
<keyword evidence="5" id="KW-0808">Transferase</keyword>
<dbReference type="Gene3D" id="1.10.287.130">
    <property type="match status" value="1"/>
</dbReference>
<dbReference type="SUPFAM" id="SSF47384">
    <property type="entry name" value="Homodimeric domain of signal transducing histidine kinase"/>
    <property type="match status" value="1"/>
</dbReference>
<dbReference type="PRINTS" id="PR00344">
    <property type="entry name" value="BCTRLSENSOR"/>
</dbReference>
<dbReference type="SUPFAM" id="SSF158472">
    <property type="entry name" value="HAMP domain-like"/>
    <property type="match status" value="1"/>
</dbReference>
<proteinExistence type="predicted"/>
<dbReference type="InterPro" id="IPR005467">
    <property type="entry name" value="His_kinase_dom"/>
</dbReference>
<dbReference type="InterPro" id="IPR036890">
    <property type="entry name" value="HATPase_C_sf"/>
</dbReference>
<keyword evidence="7 15" id="KW-0418">Kinase</keyword>
<dbReference type="AlphaFoldDB" id="A0A2I1PCJ7"/>
<keyword evidence="10 12" id="KW-0472">Membrane</keyword>
<evidence type="ECO:0000256" key="3">
    <source>
        <dbReference type="ARBA" id="ARBA00012438"/>
    </source>
</evidence>
<evidence type="ECO:0000256" key="5">
    <source>
        <dbReference type="ARBA" id="ARBA00022679"/>
    </source>
</evidence>
<feature type="domain" description="Histidine kinase" evidence="13">
    <location>
        <begin position="241"/>
        <end position="454"/>
    </location>
</feature>
<dbReference type="SMART" id="SM00387">
    <property type="entry name" value="HATPase_c"/>
    <property type="match status" value="1"/>
</dbReference>
<evidence type="ECO:0000256" key="8">
    <source>
        <dbReference type="ARBA" id="ARBA00022989"/>
    </source>
</evidence>
<evidence type="ECO:0000256" key="12">
    <source>
        <dbReference type="SAM" id="Phobius"/>
    </source>
</evidence>
<evidence type="ECO:0000256" key="6">
    <source>
        <dbReference type="ARBA" id="ARBA00022692"/>
    </source>
</evidence>
<dbReference type="InterPro" id="IPR003661">
    <property type="entry name" value="HisK_dim/P_dom"/>
</dbReference>
<evidence type="ECO:0000256" key="2">
    <source>
        <dbReference type="ARBA" id="ARBA00004236"/>
    </source>
</evidence>
<dbReference type="PANTHER" id="PTHR45436:SF5">
    <property type="entry name" value="SENSOR HISTIDINE KINASE TRCS"/>
    <property type="match status" value="1"/>
</dbReference>
<comment type="catalytic activity">
    <reaction evidence="1">
        <text>ATP + protein L-histidine = ADP + protein N-phospho-L-histidine.</text>
        <dbReference type="EC" id="2.7.13.3"/>
    </reaction>
</comment>
<sequence length="467" mass="50389">MVGIVALALASLIALTYGLVRADNATRANEDVVQELREFRQFTQNGVDPETGEPFADPEGLLETFLSRQQPSSAELIVGRTQEGQVLQVSGASVGDTRQLLADTALWHDIRSGDSGVVETPLGEARYGNATVTVGGSRGTLTVLALPHRNDEVLTAVVRRAAPVALVALLLTGVAAWFLAGRVLTPLRRFQGTAQEISERDLTRRLEVSGNDEVADLGRTFNGVLDRLEEAFASQRQFVDDAGHELRTPITIIRGHLELMGDDPVEREETLALVTSELDRMSRMVADLLTLAKADRPDHVRRSPQDVAALTLELDSNVQRLGPRDWVLDEVAEGTAAVDGQRLAQAVLQLARNAVQHTAEGDRIHLASRWVEREPGRWFLELAVTDHGPGVPAGQEQRVFERFHRSEGASHHHPGAGLGLPIVRAIAEGHGGTVEVSETPGGGATFTLSVPTPGHVPTTHDSPDEDA</sequence>
<keyword evidence="8 12" id="KW-1133">Transmembrane helix</keyword>
<feature type="region of interest" description="Disordered" evidence="11">
    <location>
        <begin position="437"/>
        <end position="467"/>
    </location>
</feature>
<keyword evidence="16" id="KW-1185">Reference proteome</keyword>
<dbReference type="InterPro" id="IPR003594">
    <property type="entry name" value="HATPase_dom"/>
</dbReference>
<gene>
    <name evidence="15" type="ORF">CYJ76_02935</name>
</gene>
<dbReference type="FunFam" id="1.10.287.130:FF:000001">
    <property type="entry name" value="Two-component sensor histidine kinase"/>
    <property type="match status" value="1"/>
</dbReference>
<comment type="subcellular location">
    <subcellularLocation>
        <location evidence="2">Cell membrane</location>
    </subcellularLocation>
</comment>
<evidence type="ECO:0000313" key="16">
    <source>
        <dbReference type="Proteomes" id="UP000234206"/>
    </source>
</evidence>
<dbReference type="Pfam" id="PF02518">
    <property type="entry name" value="HATPase_c"/>
    <property type="match status" value="1"/>
</dbReference>
<dbReference type="PROSITE" id="PS50885">
    <property type="entry name" value="HAMP"/>
    <property type="match status" value="1"/>
</dbReference>
<evidence type="ECO:0000256" key="1">
    <source>
        <dbReference type="ARBA" id="ARBA00000085"/>
    </source>
</evidence>
<evidence type="ECO:0000259" key="13">
    <source>
        <dbReference type="PROSITE" id="PS50109"/>
    </source>
</evidence>
<dbReference type="Gene3D" id="3.30.565.10">
    <property type="entry name" value="Histidine kinase-like ATPase, C-terminal domain"/>
    <property type="match status" value="1"/>
</dbReference>
<dbReference type="Gene3D" id="6.10.340.10">
    <property type="match status" value="1"/>
</dbReference>
<dbReference type="InterPro" id="IPR050428">
    <property type="entry name" value="TCS_sensor_his_kinase"/>
</dbReference>
<dbReference type="OrthoDB" id="9786919at2"/>
<dbReference type="SMART" id="SM00304">
    <property type="entry name" value="HAMP"/>
    <property type="match status" value="1"/>
</dbReference>
<feature type="transmembrane region" description="Helical" evidence="12">
    <location>
        <begin position="161"/>
        <end position="180"/>
    </location>
</feature>
<dbReference type="PANTHER" id="PTHR45436">
    <property type="entry name" value="SENSOR HISTIDINE KINASE YKOH"/>
    <property type="match status" value="1"/>
</dbReference>
<dbReference type="CDD" id="cd00082">
    <property type="entry name" value="HisKA"/>
    <property type="match status" value="1"/>
</dbReference>
<protein>
    <recommendedName>
        <fullName evidence="3">histidine kinase</fullName>
        <ecNumber evidence="3">2.7.13.3</ecNumber>
    </recommendedName>
</protein>
<evidence type="ECO:0000259" key="14">
    <source>
        <dbReference type="PROSITE" id="PS50885"/>
    </source>
</evidence>
<dbReference type="Pfam" id="PF00672">
    <property type="entry name" value="HAMP"/>
    <property type="match status" value="1"/>
</dbReference>
<evidence type="ECO:0000256" key="11">
    <source>
        <dbReference type="SAM" id="MobiDB-lite"/>
    </source>
</evidence>
<evidence type="ECO:0000313" key="15">
    <source>
        <dbReference type="EMBL" id="PKZ42359.1"/>
    </source>
</evidence>
<accession>A0A2I1PCJ7</accession>
<dbReference type="EMBL" id="PKIZ01000004">
    <property type="protein sequence ID" value="PKZ42359.1"/>
    <property type="molecule type" value="Genomic_DNA"/>
</dbReference>
<evidence type="ECO:0000256" key="7">
    <source>
        <dbReference type="ARBA" id="ARBA00022777"/>
    </source>
</evidence>
<keyword evidence="6 12" id="KW-0812">Transmembrane</keyword>
<dbReference type="InterPro" id="IPR036097">
    <property type="entry name" value="HisK_dim/P_sf"/>
</dbReference>
<comment type="caution">
    <text evidence="15">The sequence shown here is derived from an EMBL/GenBank/DDBJ whole genome shotgun (WGS) entry which is preliminary data.</text>
</comment>
<dbReference type="CDD" id="cd00075">
    <property type="entry name" value="HATPase"/>
    <property type="match status" value="1"/>
</dbReference>
<evidence type="ECO:0000256" key="10">
    <source>
        <dbReference type="ARBA" id="ARBA00023136"/>
    </source>
</evidence>
<dbReference type="PROSITE" id="PS50109">
    <property type="entry name" value="HIS_KIN"/>
    <property type="match status" value="1"/>
</dbReference>